<dbReference type="OrthoDB" id="3266428at2759"/>
<dbReference type="Gene3D" id="1.10.150.130">
    <property type="match status" value="1"/>
</dbReference>
<name>A0A165GCZ4_EXIGL</name>
<dbReference type="InterPro" id="IPR052925">
    <property type="entry name" value="Phage_Integrase-like_Recomb"/>
</dbReference>
<reference evidence="3 4" key="1">
    <citation type="journal article" date="2016" name="Mol. Biol. Evol.">
        <title>Comparative Genomics of Early-Diverging Mushroom-Forming Fungi Provides Insights into the Origins of Lignocellulose Decay Capabilities.</title>
        <authorList>
            <person name="Nagy L.G."/>
            <person name="Riley R."/>
            <person name="Tritt A."/>
            <person name="Adam C."/>
            <person name="Daum C."/>
            <person name="Floudas D."/>
            <person name="Sun H."/>
            <person name="Yadav J.S."/>
            <person name="Pangilinan J."/>
            <person name="Larsson K.H."/>
            <person name="Matsuura K."/>
            <person name="Barry K."/>
            <person name="Labutti K."/>
            <person name="Kuo R."/>
            <person name="Ohm R.A."/>
            <person name="Bhattacharya S.S."/>
            <person name="Shirouzu T."/>
            <person name="Yoshinaga Y."/>
            <person name="Martin F.M."/>
            <person name="Grigoriev I.V."/>
            <person name="Hibbett D.S."/>
        </authorList>
    </citation>
    <scope>NUCLEOTIDE SEQUENCE [LARGE SCALE GENOMIC DNA]</scope>
    <source>
        <strain evidence="3 4">HHB12029</strain>
    </source>
</reference>
<dbReference type="PANTHER" id="PTHR34605:SF3">
    <property type="entry name" value="P CELL-TYPE AGGLUTINATION PROTEIN MAP4-LIKE-RELATED"/>
    <property type="match status" value="1"/>
</dbReference>
<accession>A0A165GCZ4</accession>
<evidence type="ECO:0000256" key="2">
    <source>
        <dbReference type="ARBA" id="ARBA00023172"/>
    </source>
</evidence>
<evidence type="ECO:0000256" key="1">
    <source>
        <dbReference type="ARBA" id="ARBA00023125"/>
    </source>
</evidence>
<dbReference type="GO" id="GO:0003677">
    <property type="term" value="F:DNA binding"/>
    <property type="evidence" value="ECO:0007669"/>
    <property type="project" value="UniProtKB-KW"/>
</dbReference>
<gene>
    <name evidence="3" type="ORF">EXIGLDRAFT_597296</name>
</gene>
<dbReference type="GO" id="GO:0006310">
    <property type="term" value="P:DNA recombination"/>
    <property type="evidence" value="ECO:0007669"/>
    <property type="project" value="UniProtKB-KW"/>
</dbReference>
<dbReference type="Proteomes" id="UP000077266">
    <property type="component" value="Unassembled WGS sequence"/>
</dbReference>
<dbReference type="InParanoid" id="A0A165GCZ4"/>
<dbReference type="EMBL" id="KV426051">
    <property type="protein sequence ID" value="KZV90334.1"/>
    <property type="molecule type" value="Genomic_DNA"/>
</dbReference>
<keyword evidence="4" id="KW-1185">Reference proteome</keyword>
<dbReference type="PANTHER" id="PTHR34605">
    <property type="entry name" value="PHAGE_INTEGRASE DOMAIN-CONTAINING PROTEIN"/>
    <property type="match status" value="1"/>
</dbReference>
<dbReference type="STRING" id="1314781.A0A165GCZ4"/>
<evidence type="ECO:0000313" key="3">
    <source>
        <dbReference type="EMBL" id="KZV90334.1"/>
    </source>
</evidence>
<dbReference type="SUPFAM" id="SSF47823">
    <property type="entry name" value="lambda integrase-like, N-terminal domain"/>
    <property type="match status" value="1"/>
</dbReference>
<dbReference type="InterPro" id="IPR010998">
    <property type="entry name" value="Integrase_recombinase_N"/>
</dbReference>
<feature type="non-terminal residue" evidence="3">
    <location>
        <position position="350"/>
    </location>
</feature>
<proteinExistence type="predicted"/>
<evidence type="ECO:0000313" key="4">
    <source>
        <dbReference type="Proteomes" id="UP000077266"/>
    </source>
</evidence>
<dbReference type="InterPro" id="IPR011010">
    <property type="entry name" value="DNA_brk_join_enz"/>
</dbReference>
<sequence>RPHVKAAERFHRWHSHFGVMRDMQNASTLPARARRARFDTIIQSVEPKTRETYSAGLARFHEFCDAQRVPEEKRMPASDFLLSAFVAHHAGRVGKSCVDNWLAGLQLWHNLHDAPWLGNRALTAAAKGVHKLAPASSSRARRAPVTVEHMRRLGEHLDLADSFDAAVYAAAAVAFRGCCRLGELVVLSAATYDATRHVGRGCVIERGTSVSGVHFRRVRLPWSKTSGAAGADVILSASRDGVCPVTALDNHLAVNSGAPLDVPLFAWKDRHGSWCPLTRSWLLKRCSAVWSACGMATVHGHSFRIGGATDLLLRGVQPAVVAVQGRWKSRAFLQYWRNVESVIPDFIDRA</sequence>
<keyword evidence="1" id="KW-0238">DNA-binding</keyword>
<dbReference type="Gene3D" id="1.10.443.10">
    <property type="entry name" value="Intergrase catalytic core"/>
    <property type="match status" value="1"/>
</dbReference>
<dbReference type="InterPro" id="IPR013762">
    <property type="entry name" value="Integrase-like_cat_sf"/>
</dbReference>
<organism evidence="3 4">
    <name type="scientific">Exidia glandulosa HHB12029</name>
    <dbReference type="NCBI Taxonomy" id="1314781"/>
    <lineage>
        <taxon>Eukaryota</taxon>
        <taxon>Fungi</taxon>
        <taxon>Dikarya</taxon>
        <taxon>Basidiomycota</taxon>
        <taxon>Agaricomycotina</taxon>
        <taxon>Agaricomycetes</taxon>
        <taxon>Auriculariales</taxon>
        <taxon>Exidiaceae</taxon>
        <taxon>Exidia</taxon>
    </lineage>
</organism>
<dbReference type="AlphaFoldDB" id="A0A165GCZ4"/>
<dbReference type="GO" id="GO:0015074">
    <property type="term" value="P:DNA integration"/>
    <property type="evidence" value="ECO:0007669"/>
    <property type="project" value="InterPro"/>
</dbReference>
<keyword evidence="2" id="KW-0233">DNA recombination</keyword>
<feature type="non-terminal residue" evidence="3">
    <location>
        <position position="1"/>
    </location>
</feature>
<protein>
    <submittedName>
        <fullName evidence="3">DNA breaking-rejoining enzyme</fullName>
    </submittedName>
</protein>
<dbReference type="SUPFAM" id="SSF56349">
    <property type="entry name" value="DNA breaking-rejoining enzymes"/>
    <property type="match status" value="1"/>
</dbReference>